<organism evidence="2 3">
    <name type="scientific">Branchiostoma belcheri</name>
    <name type="common">Amphioxus</name>
    <dbReference type="NCBI Taxonomy" id="7741"/>
    <lineage>
        <taxon>Eukaryota</taxon>
        <taxon>Metazoa</taxon>
        <taxon>Chordata</taxon>
        <taxon>Cephalochordata</taxon>
        <taxon>Leptocardii</taxon>
        <taxon>Amphioxiformes</taxon>
        <taxon>Branchiostomatidae</taxon>
        <taxon>Branchiostoma</taxon>
    </lineage>
</organism>
<feature type="compositionally biased region" description="Low complexity" evidence="1">
    <location>
        <begin position="63"/>
        <end position="74"/>
    </location>
</feature>
<keyword evidence="2" id="KW-1185">Reference proteome</keyword>
<dbReference type="AlphaFoldDB" id="A0A6P5A9S4"/>
<evidence type="ECO:0000313" key="3">
    <source>
        <dbReference type="RefSeq" id="XP_019638516.1"/>
    </source>
</evidence>
<dbReference type="GeneID" id="109480717"/>
<feature type="compositionally biased region" description="Basic residues" evidence="1">
    <location>
        <begin position="44"/>
        <end position="62"/>
    </location>
</feature>
<reference evidence="3" key="1">
    <citation type="submission" date="2025-08" db="UniProtKB">
        <authorList>
            <consortium name="RefSeq"/>
        </authorList>
    </citation>
    <scope>IDENTIFICATION</scope>
    <source>
        <tissue evidence="3">Gonad</tissue>
    </source>
</reference>
<proteinExistence type="predicted"/>
<dbReference type="RefSeq" id="XP_019638516.1">
    <property type="nucleotide sequence ID" value="XM_019782957.1"/>
</dbReference>
<evidence type="ECO:0000313" key="2">
    <source>
        <dbReference type="Proteomes" id="UP000515135"/>
    </source>
</evidence>
<evidence type="ECO:0000256" key="1">
    <source>
        <dbReference type="SAM" id="MobiDB-lite"/>
    </source>
</evidence>
<feature type="region of interest" description="Disordered" evidence="1">
    <location>
        <begin position="44"/>
        <end position="97"/>
    </location>
</feature>
<gene>
    <name evidence="3" type="primary">LOC109480717</name>
</gene>
<dbReference type="KEGG" id="bbel:109480717"/>
<name>A0A6P5A9S4_BRABE</name>
<dbReference type="Proteomes" id="UP000515135">
    <property type="component" value="Unplaced"/>
</dbReference>
<dbReference type="OrthoDB" id="366390at2759"/>
<accession>A0A6P5A9S4</accession>
<sequence length="142" mass="15486">MTTDVNKDLLGMKTTIFGLLRTVQKNVTEMNTISGTLGSLMGRTKRLRAGRAKGSRTARKATTKTAKTTVATSSENTAAQDGDKNVASTGNGPADDKAAEMKRMTEQMNEWMKKVEEETKRLETENALMTQQLSKIAVNVKS</sequence>
<protein>
    <submittedName>
        <fullName evidence="3">Uncharacterized protein LOC109480717</fullName>
    </submittedName>
</protein>